<feature type="compositionally biased region" description="Basic and acidic residues" evidence="1">
    <location>
        <begin position="79"/>
        <end position="91"/>
    </location>
</feature>
<name>A0A0B7AS83_9EUPU</name>
<reference evidence="2" key="1">
    <citation type="submission" date="2014-12" db="EMBL/GenBank/DDBJ databases">
        <title>Insight into the proteome of Arion vulgaris.</title>
        <authorList>
            <person name="Aradska J."/>
            <person name="Bulat T."/>
            <person name="Smidak R."/>
            <person name="Sarate P."/>
            <person name="Gangsoo J."/>
            <person name="Sialana F."/>
            <person name="Bilban M."/>
            <person name="Lubec G."/>
        </authorList>
    </citation>
    <scope>NUCLEOTIDE SEQUENCE</scope>
    <source>
        <tissue evidence="2">Skin</tissue>
    </source>
</reference>
<proteinExistence type="predicted"/>
<feature type="region of interest" description="Disordered" evidence="1">
    <location>
        <begin position="1"/>
        <end position="105"/>
    </location>
</feature>
<protein>
    <submittedName>
        <fullName evidence="2">Uncharacterized protein</fullName>
    </submittedName>
</protein>
<accession>A0A0B7AS83</accession>
<feature type="compositionally biased region" description="Basic and acidic residues" evidence="1">
    <location>
        <begin position="1"/>
        <end position="24"/>
    </location>
</feature>
<feature type="non-terminal residue" evidence="2">
    <location>
        <position position="1"/>
    </location>
</feature>
<organism evidence="2">
    <name type="scientific">Arion vulgaris</name>
    <dbReference type="NCBI Taxonomy" id="1028688"/>
    <lineage>
        <taxon>Eukaryota</taxon>
        <taxon>Metazoa</taxon>
        <taxon>Spiralia</taxon>
        <taxon>Lophotrochozoa</taxon>
        <taxon>Mollusca</taxon>
        <taxon>Gastropoda</taxon>
        <taxon>Heterobranchia</taxon>
        <taxon>Euthyneura</taxon>
        <taxon>Panpulmonata</taxon>
        <taxon>Eupulmonata</taxon>
        <taxon>Stylommatophora</taxon>
        <taxon>Helicina</taxon>
        <taxon>Arionoidea</taxon>
        <taxon>Arionidae</taxon>
        <taxon>Arion</taxon>
    </lineage>
</organism>
<dbReference type="EMBL" id="HACG01037019">
    <property type="protein sequence ID" value="CEK83884.1"/>
    <property type="molecule type" value="Transcribed_RNA"/>
</dbReference>
<sequence>PPDDRGHGPPPEGRRGPAPDDRGHGPPPDYDAGGQNGRRPPPDDRRRPAPNGQRAPPGRIIRDSDDESDHRPRGVPRFDGVERISDEERQNVRNIHNRSRDESDI</sequence>
<gene>
    <name evidence="2" type="primary">ORF139503</name>
</gene>
<dbReference type="AlphaFoldDB" id="A0A0B7AS83"/>
<feature type="compositionally biased region" description="Basic and acidic residues" evidence="1">
    <location>
        <begin position="60"/>
        <end position="72"/>
    </location>
</feature>
<evidence type="ECO:0000256" key="1">
    <source>
        <dbReference type="SAM" id="MobiDB-lite"/>
    </source>
</evidence>
<evidence type="ECO:0000313" key="2">
    <source>
        <dbReference type="EMBL" id="CEK83884.1"/>
    </source>
</evidence>